<evidence type="ECO:0000313" key="2">
    <source>
        <dbReference type="EMBL" id="EHO16440.1"/>
    </source>
</evidence>
<reference evidence="2 3" key="1">
    <citation type="submission" date="2011-10" db="EMBL/GenBank/DDBJ databases">
        <title>The Genome Sequence of Lachnospiraceae bacterium ACC2.</title>
        <authorList>
            <consortium name="The Broad Institute Genome Sequencing Platform"/>
            <person name="Earl A."/>
            <person name="Ward D."/>
            <person name="Feldgarden M."/>
            <person name="Gevers D."/>
            <person name="Sizova M."/>
            <person name="Hazen A."/>
            <person name="Epstein S."/>
            <person name="Young S.K."/>
            <person name="Zeng Q."/>
            <person name="Gargeya S."/>
            <person name="Fitzgerald M."/>
            <person name="Haas B."/>
            <person name="Abouelleil A."/>
            <person name="Alvarado L."/>
            <person name="Arachchi H.M."/>
            <person name="Berlin A."/>
            <person name="Brown A."/>
            <person name="Chapman S.B."/>
            <person name="Chen Z."/>
            <person name="Dunbar C."/>
            <person name="Freedman E."/>
            <person name="Gearin G."/>
            <person name="Goldberg J."/>
            <person name="Griggs A."/>
            <person name="Gujja S."/>
            <person name="Heiman D."/>
            <person name="Howarth C."/>
            <person name="Larson L."/>
            <person name="Lui A."/>
            <person name="MacDonald P.J.P."/>
            <person name="Montmayeur A."/>
            <person name="Murphy C."/>
            <person name="Neiman D."/>
            <person name="Pearson M."/>
            <person name="Priest M."/>
            <person name="Roberts A."/>
            <person name="Saif S."/>
            <person name="Shea T."/>
            <person name="Shenoy N."/>
            <person name="Sisk P."/>
            <person name="Stolte C."/>
            <person name="Sykes S."/>
            <person name="Wortman J."/>
            <person name="Nusbaum C."/>
            <person name="Birren B."/>
        </authorList>
    </citation>
    <scope>NUCLEOTIDE SEQUENCE [LARGE SCALE GENOMIC DNA]</scope>
    <source>
        <strain evidence="2 3">ACC2</strain>
    </source>
</reference>
<dbReference type="GeneID" id="86940900"/>
<gene>
    <name evidence="2" type="ORF">HMPREF9623_01139</name>
</gene>
<name>A0AA36Y4C8_9FIRM</name>
<dbReference type="EMBL" id="AGEL01000007">
    <property type="protein sequence ID" value="EHO16440.1"/>
    <property type="molecule type" value="Genomic_DNA"/>
</dbReference>
<sequence length="101" mass="11157">MVLGVLIISLAVAEVLASKLLSELPLLQIAAGLGILWLIGSLLICRMDSERLLRSERAQKLQEADAALYCLHRLEEKLLSKAEFGILMAALLFMLVRQRLG</sequence>
<evidence type="ECO:0000313" key="3">
    <source>
        <dbReference type="Proteomes" id="UP000018466"/>
    </source>
</evidence>
<protein>
    <submittedName>
        <fullName evidence="2">Uncharacterized protein</fullName>
    </submittedName>
</protein>
<dbReference type="Proteomes" id="UP000018466">
    <property type="component" value="Unassembled WGS sequence"/>
</dbReference>
<evidence type="ECO:0000256" key="1">
    <source>
        <dbReference type="SAM" id="Phobius"/>
    </source>
</evidence>
<keyword evidence="3" id="KW-1185">Reference proteome</keyword>
<proteinExistence type="predicted"/>
<keyword evidence="1" id="KW-0472">Membrane</keyword>
<keyword evidence="1" id="KW-0812">Transmembrane</keyword>
<comment type="caution">
    <text evidence="2">The sequence shown here is derived from an EMBL/GenBank/DDBJ whole genome shotgun (WGS) entry which is preliminary data.</text>
</comment>
<accession>A0AA36Y4C8</accession>
<dbReference type="RefSeq" id="WP_009532972.1">
    <property type="nucleotide sequence ID" value="NZ_CAUOLT010000003.1"/>
</dbReference>
<keyword evidence="1" id="KW-1133">Transmembrane helix</keyword>
<dbReference type="AlphaFoldDB" id="A0AA36Y4C8"/>
<feature type="transmembrane region" description="Helical" evidence="1">
    <location>
        <begin position="27"/>
        <end position="45"/>
    </location>
</feature>
<organism evidence="2 3">
    <name type="scientific">Stomatobaculum longum</name>
    <dbReference type="NCBI Taxonomy" id="796942"/>
    <lineage>
        <taxon>Bacteria</taxon>
        <taxon>Bacillati</taxon>
        <taxon>Bacillota</taxon>
        <taxon>Clostridia</taxon>
        <taxon>Lachnospirales</taxon>
        <taxon>Lachnospiraceae</taxon>
        <taxon>Stomatobaculum</taxon>
    </lineage>
</organism>